<dbReference type="SUPFAM" id="SSF56784">
    <property type="entry name" value="HAD-like"/>
    <property type="match status" value="1"/>
</dbReference>
<evidence type="ECO:0000256" key="3">
    <source>
        <dbReference type="ARBA" id="ARBA00004818"/>
    </source>
</evidence>
<dbReference type="HAMAP" id="MF_00495">
    <property type="entry name" value="GPH_hydrolase_bact"/>
    <property type="match status" value="1"/>
</dbReference>
<dbReference type="PANTHER" id="PTHR43434">
    <property type="entry name" value="PHOSPHOGLYCOLATE PHOSPHATASE"/>
    <property type="match status" value="1"/>
</dbReference>
<dbReference type="InterPro" id="IPR037512">
    <property type="entry name" value="PGPase_prok"/>
</dbReference>
<feature type="binding site" evidence="10">
    <location>
        <position position="25"/>
    </location>
    <ligand>
        <name>Mg(2+)</name>
        <dbReference type="ChEBI" id="CHEBI:18420"/>
    </ligand>
</feature>
<sequence>MSRLSGASVLQSFKLTHPPRACVLDLDGTLVDTLGDFEVALAAMLRQLGRDALPRAAIACMVGKGSEHLVEAALQATQPAQAGDADPALFDRAWQLYQDAYGPINGRHSRVYPGVVDGLRALRARGLALAVLTNKPRVHAQALLAAKRLDGYFSQVFGGDSFARKKPDPLPLLQTCRALATPPAATLMIGDSSNDAAAARAAGCPVALLSYGYNHGQPVGEVDADGCFDSLPELAAALARVSA</sequence>
<evidence type="ECO:0000256" key="8">
    <source>
        <dbReference type="ARBA" id="ARBA00022842"/>
    </source>
</evidence>
<dbReference type="EC" id="3.1.3.18" evidence="5 10"/>
<dbReference type="NCBIfam" id="TIGR01449">
    <property type="entry name" value="PGP_bact"/>
    <property type="match status" value="1"/>
</dbReference>
<dbReference type="InterPro" id="IPR050155">
    <property type="entry name" value="HAD-like_hydrolase_sf"/>
</dbReference>
<dbReference type="SFLD" id="SFLDG01135">
    <property type="entry name" value="C1.5.6:_HAD__Beta-PGM__Phospha"/>
    <property type="match status" value="1"/>
</dbReference>
<feature type="active site" description="Nucleophile" evidence="10">
    <location>
        <position position="25"/>
    </location>
</feature>
<comment type="catalytic activity">
    <reaction evidence="1 10">
        <text>2-phosphoglycolate + H2O = glycolate + phosphate</text>
        <dbReference type="Rhea" id="RHEA:14369"/>
        <dbReference type="ChEBI" id="CHEBI:15377"/>
        <dbReference type="ChEBI" id="CHEBI:29805"/>
        <dbReference type="ChEBI" id="CHEBI:43474"/>
        <dbReference type="ChEBI" id="CHEBI:58033"/>
        <dbReference type="EC" id="3.1.3.18"/>
    </reaction>
</comment>
<keyword evidence="9 10" id="KW-0119">Carbohydrate metabolism</keyword>
<dbReference type="Pfam" id="PF00702">
    <property type="entry name" value="Hydrolase"/>
    <property type="match status" value="1"/>
</dbReference>
<dbReference type="SFLD" id="SFLDS00003">
    <property type="entry name" value="Haloacid_Dehalogenase"/>
    <property type="match status" value="1"/>
</dbReference>
<evidence type="ECO:0000256" key="4">
    <source>
        <dbReference type="ARBA" id="ARBA00006171"/>
    </source>
</evidence>
<comment type="function">
    <text evidence="10">Specifically catalyzes the dephosphorylation of 2-phosphoglycolate. Is involved in the dissimilation of the intracellular 2-phosphoglycolate formed during the DNA repair of 3'-phosphoglycolate ends, a major class of DNA lesions induced by oxidative stress.</text>
</comment>
<dbReference type="PRINTS" id="PR00413">
    <property type="entry name" value="HADHALOGNASE"/>
</dbReference>
<keyword evidence="7 10" id="KW-0378">Hydrolase</keyword>
<dbReference type="GO" id="GO:0008967">
    <property type="term" value="F:phosphoglycolate phosphatase activity"/>
    <property type="evidence" value="ECO:0007669"/>
    <property type="project" value="UniProtKB-EC"/>
</dbReference>
<evidence type="ECO:0000256" key="10">
    <source>
        <dbReference type="HAMAP-Rule" id="MF_00495"/>
    </source>
</evidence>
<dbReference type="SFLD" id="SFLDG01129">
    <property type="entry name" value="C1.5:_HAD__Beta-PGM__Phosphata"/>
    <property type="match status" value="1"/>
</dbReference>
<dbReference type="Proteomes" id="UP001589834">
    <property type="component" value="Unassembled WGS sequence"/>
</dbReference>
<comment type="cofactor">
    <cofactor evidence="2 10">
        <name>Mg(2+)</name>
        <dbReference type="ChEBI" id="CHEBI:18420"/>
    </cofactor>
</comment>
<evidence type="ECO:0000256" key="7">
    <source>
        <dbReference type="ARBA" id="ARBA00022801"/>
    </source>
</evidence>
<name>A0ABV6PQD6_9BURK</name>
<feature type="binding site" evidence="10">
    <location>
        <position position="27"/>
    </location>
    <ligand>
        <name>Mg(2+)</name>
        <dbReference type="ChEBI" id="CHEBI:18420"/>
    </ligand>
</feature>
<dbReference type="InterPro" id="IPR023214">
    <property type="entry name" value="HAD_sf"/>
</dbReference>
<accession>A0ABV6PQD6</accession>
<comment type="pathway">
    <text evidence="3 10">Organic acid metabolism; glycolate biosynthesis; glycolate from 2-phosphoglycolate: step 1/1.</text>
</comment>
<protein>
    <recommendedName>
        <fullName evidence="5 10">Phosphoglycolate phosphatase</fullName>
        <shortName evidence="10">PGP</shortName>
        <shortName evidence="10">PGPase</shortName>
        <ecNumber evidence="5 10">3.1.3.18</ecNumber>
    </recommendedName>
</protein>
<evidence type="ECO:0000256" key="1">
    <source>
        <dbReference type="ARBA" id="ARBA00000830"/>
    </source>
</evidence>
<dbReference type="NCBIfam" id="TIGR01509">
    <property type="entry name" value="HAD-SF-IA-v3"/>
    <property type="match status" value="1"/>
</dbReference>
<dbReference type="InterPro" id="IPR006439">
    <property type="entry name" value="HAD-SF_hydro_IA"/>
</dbReference>
<dbReference type="InterPro" id="IPR036412">
    <property type="entry name" value="HAD-like_sf"/>
</dbReference>
<evidence type="ECO:0000256" key="6">
    <source>
        <dbReference type="ARBA" id="ARBA00022723"/>
    </source>
</evidence>
<evidence type="ECO:0000313" key="12">
    <source>
        <dbReference type="Proteomes" id="UP001589834"/>
    </source>
</evidence>
<dbReference type="EMBL" id="JBHLTN010000008">
    <property type="protein sequence ID" value="MFC0592030.1"/>
    <property type="molecule type" value="Genomic_DNA"/>
</dbReference>
<comment type="similarity">
    <text evidence="4 10">Belongs to the HAD-like hydrolase superfamily. CbbY/CbbZ/Gph/YieH family.</text>
</comment>
<dbReference type="Gene3D" id="1.10.150.240">
    <property type="entry name" value="Putative phosphatase, domain 2"/>
    <property type="match status" value="1"/>
</dbReference>
<evidence type="ECO:0000256" key="5">
    <source>
        <dbReference type="ARBA" id="ARBA00013078"/>
    </source>
</evidence>
<dbReference type="PANTHER" id="PTHR43434:SF1">
    <property type="entry name" value="PHOSPHOGLYCOLATE PHOSPHATASE"/>
    <property type="match status" value="1"/>
</dbReference>
<dbReference type="Gene3D" id="3.40.50.1000">
    <property type="entry name" value="HAD superfamily/HAD-like"/>
    <property type="match status" value="1"/>
</dbReference>
<gene>
    <name evidence="11" type="primary">gph</name>
    <name evidence="11" type="ORF">ACFFGG_05615</name>
</gene>
<organism evidence="11 12">
    <name type="scientific">Ottowia pentelensis</name>
    <dbReference type="NCBI Taxonomy" id="511108"/>
    <lineage>
        <taxon>Bacteria</taxon>
        <taxon>Pseudomonadati</taxon>
        <taxon>Pseudomonadota</taxon>
        <taxon>Betaproteobacteria</taxon>
        <taxon>Burkholderiales</taxon>
        <taxon>Comamonadaceae</taxon>
        <taxon>Ottowia</taxon>
    </lineage>
</organism>
<reference evidence="11 12" key="1">
    <citation type="submission" date="2024-09" db="EMBL/GenBank/DDBJ databases">
        <authorList>
            <person name="Sun Q."/>
            <person name="Mori K."/>
        </authorList>
    </citation>
    <scope>NUCLEOTIDE SEQUENCE [LARGE SCALE GENOMIC DNA]</scope>
    <source>
        <strain evidence="11 12">NCAIM B.02336</strain>
    </source>
</reference>
<proteinExistence type="inferred from homology"/>
<dbReference type="NCBIfam" id="TIGR01549">
    <property type="entry name" value="HAD-SF-IA-v1"/>
    <property type="match status" value="1"/>
</dbReference>
<dbReference type="RefSeq" id="WP_377480839.1">
    <property type="nucleotide sequence ID" value="NZ_JBHLTN010000008.1"/>
</dbReference>
<comment type="caution">
    <text evidence="11">The sequence shown here is derived from an EMBL/GenBank/DDBJ whole genome shotgun (WGS) entry which is preliminary data.</text>
</comment>
<evidence type="ECO:0000256" key="9">
    <source>
        <dbReference type="ARBA" id="ARBA00023277"/>
    </source>
</evidence>
<keyword evidence="6 10" id="KW-0479">Metal-binding</keyword>
<feature type="binding site" evidence="10">
    <location>
        <position position="191"/>
    </location>
    <ligand>
        <name>Mg(2+)</name>
        <dbReference type="ChEBI" id="CHEBI:18420"/>
    </ligand>
</feature>
<keyword evidence="8 10" id="KW-0460">Magnesium</keyword>
<evidence type="ECO:0000313" key="11">
    <source>
        <dbReference type="EMBL" id="MFC0592030.1"/>
    </source>
</evidence>
<evidence type="ECO:0000256" key="2">
    <source>
        <dbReference type="ARBA" id="ARBA00001946"/>
    </source>
</evidence>
<keyword evidence="12" id="KW-1185">Reference proteome</keyword>
<dbReference type="InterPro" id="IPR023198">
    <property type="entry name" value="PGP-like_dom2"/>
</dbReference>